<dbReference type="Proteomes" id="UP000002899">
    <property type="component" value="Chromosome II"/>
</dbReference>
<reference evidence="9 10" key="3">
    <citation type="journal article" date="2016" name="Sci. Rep.">
        <title>Genome-wide diversity and gene expression profiling of Babesia microti isolates identify polymorphic genes that mediate host-pathogen interactions.</title>
        <authorList>
            <person name="Silva J.C."/>
            <person name="Cornillot E."/>
            <person name="McCracken C."/>
            <person name="Usmani-Brown S."/>
            <person name="Dwivedi A."/>
            <person name="Ifeonu O.O."/>
            <person name="Crabtree J."/>
            <person name="Gotia H.T."/>
            <person name="Virji A.Z."/>
            <person name="Reynes C."/>
            <person name="Colinge J."/>
            <person name="Kumar V."/>
            <person name="Lawres L."/>
            <person name="Pazzi J.E."/>
            <person name="Pablo J.V."/>
            <person name="Hung C."/>
            <person name="Brancato J."/>
            <person name="Kumari P."/>
            <person name="Orvis J."/>
            <person name="Tretina K."/>
            <person name="Chibucos M."/>
            <person name="Ott S."/>
            <person name="Sadzewicz L."/>
            <person name="Sengamalay N."/>
            <person name="Shetty A.C."/>
            <person name="Su Q."/>
            <person name="Tallon L."/>
            <person name="Fraser C.M."/>
            <person name="Frutos R."/>
            <person name="Molina D.M."/>
            <person name="Krause P.J."/>
            <person name="Ben Mamoun C."/>
        </authorList>
    </citation>
    <scope>NUCLEOTIDE SEQUENCE [LARGE SCALE GENOMIC DNA]</scope>
    <source>
        <strain evidence="9 10">RI</strain>
    </source>
</reference>
<dbReference type="GO" id="GO:0000111">
    <property type="term" value="C:nucleotide-excision repair factor 2 complex"/>
    <property type="evidence" value="ECO:0007669"/>
    <property type="project" value="TreeGrafter"/>
</dbReference>
<dbReference type="InterPro" id="IPR018326">
    <property type="entry name" value="Rad4_beta-hairpin_dom1"/>
</dbReference>
<accession>A0A1R4AA72</accession>
<organism evidence="9 10">
    <name type="scientific">Babesia microti (strain RI)</name>
    <dbReference type="NCBI Taxonomy" id="1133968"/>
    <lineage>
        <taxon>Eukaryota</taxon>
        <taxon>Sar</taxon>
        <taxon>Alveolata</taxon>
        <taxon>Apicomplexa</taxon>
        <taxon>Aconoidasida</taxon>
        <taxon>Piroplasmida</taxon>
        <taxon>Babesiidae</taxon>
        <taxon>Babesia</taxon>
    </lineage>
</organism>
<sequence>MCNLDDEIFDNKTITVNEYGQNATSDTDIHQFKNKNISTTDKVQNNGLIYTDNIELAHIPPQYNQTDDINLVCQSWKDYLRKKHLDSKLSDGYILRINEMIRQISLIAWLCHLKFLSDICDHPLTRAATLSIYLLNNNESSPKLLFEFVCRNFYISKGYDIWCLNELNTRYIKGALLLKIFRCIYFKKAPVIIATIIFVTLCRSFGYFCRIILDIPKTHIEPTKIKNKQINTLSQVYDPITQSWILANFKYLSFGDYQYEVIKKPRHSNLYNTVNLDNDTNCVKKNIAKLVYNNEIYIFKPEKIFIYTIDLKVKYAIFSPNANNLTDLSIPNKYICSIYHMLDHYDISSNFLSNKYNTNIESYIKYTKDDNSKGLYIVSCCNYGYFYDLTMCFHNKWYNVINKRKHKFHKWLSELISNLQFKSLNGEKIGRYKTHIKFLHHLDDNLLANKINNIRDTNVKSWILNHPTFILESQLTARQAIASDAKIAGTLNGEKIYYRKDILQLKTKMGWHREMRKLKPNQRPFKTIEVKKKLSHRFFNKGLLEFAYNTLELFSIDQTEPELIKSFTDSINSFGNIDLTGNRTVPIDSLHISGFHQEIINLAANHSKIPHSPALVSFRYEGIEIKPMINGIVINTSDKSKFLDSYIFVLDNVNRNNKDVTIDYWKICFKTLSRYKKDKPKRISGKNLAKLINANMSVDKHDIMEHDTY</sequence>
<dbReference type="PANTHER" id="PTHR12135:SF0">
    <property type="entry name" value="DNA REPAIR PROTEIN COMPLEMENTING XP-C CELLS"/>
    <property type="match status" value="1"/>
</dbReference>
<evidence type="ECO:0000259" key="6">
    <source>
        <dbReference type="SMART" id="SM01030"/>
    </source>
</evidence>
<dbReference type="GO" id="GO:0003697">
    <property type="term" value="F:single-stranded DNA binding"/>
    <property type="evidence" value="ECO:0007669"/>
    <property type="project" value="TreeGrafter"/>
</dbReference>
<name>A0A1R4AA72_BABMR</name>
<evidence type="ECO:0000256" key="2">
    <source>
        <dbReference type="ARBA" id="ARBA00009525"/>
    </source>
</evidence>
<dbReference type="GO" id="GO:0071942">
    <property type="term" value="C:XPC complex"/>
    <property type="evidence" value="ECO:0007669"/>
    <property type="project" value="TreeGrafter"/>
</dbReference>
<dbReference type="Pfam" id="PF10405">
    <property type="entry name" value="BHD_3"/>
    <property type="match status" value="1"/>
</dbReference>
<evidence type="ECO:0000313" key="9">
    <source>
        <dbReference type="EMBL" id="SJK85877.1"/>
    </source>
</evidence>
<dbReference type="InterPro" id="IPR042488">
    <property type="entry name" value="Rad4_BHD3_sf"/>
</dbReference>
<reference evidence="9 10" key="2">
    <citation type="journal article" date="2013" name="PLoS ONE">
        <title>Whole genome mapping and re-organization of the nuclear and mitochondrial genomes of Babesia microti isolates.</title>
        <authorList>
            <person name="Cornillot E."/>
            <person name="Dassouli A."/>
            <person name="Garg A."/>
            <person name="Pachikara N."/>
            <person name="Randazzo S."/>
            <person name="Depoix D."/>
            <person name="Carcy B."/>
            <person name="Delbecq S."/>
            <person name="Frutos R."/>
            <person name="Silva J.C."/>
            <person name="Sutton R."/>
            <person name="Krause P.J."/>
            <person name="Mamoun C.B."/>
        </authorList>
    </citation>
    <scope>NUCLEOTIDE SEQUENCE [LARGE SCALE GENOMIC DNA]</scope>
    <source>
        <strain evidence="9 10">RI</strain>
    </source>
</reference>
<dbReference type="SMART" id="SM01030">
    <property type="entry name" value="BHD_1"/>
    <property type="match status" value="1"/>
</dbReference>
<keyword evidence="5" id="KW-0539">Nucleus</keyword>
<dbReference type="Gene3D" id="3.30.70.2460">
    <property type="entry name" value="Rad4, beta-hairpin domain BHD3"/>
    <property type="match status" value="1"/>
</dbReference>
<dbReference type="EMBL" id="FO082872">
    <property type="protein sequence ID" value="SJK85877.1"/>
    <property type="molecule type" value="Genomic_DNA"/>
</dbReference>
<dbReference type="InterPro" id="IPR018327">
    <property type="entry name" value="BHD_2"/>
</dbReference>
<dbReference type="GO" id="GO:0006289">
    <property type="term" value="P:nucleotide-excision repair"/>
    <property type="evidence" value="ECO:0007669"/>
    <property type="project" value="InterPro"/>
</dbReference>
<evidence type="ECO:0000259" key="7">
    <source>
        <dbReference type="SMART" id="SM01031"/>
    </source>
</evidence>
<feature type="domain" description="Rad4 beta-hairpin" evidence="7">
    <location>
        <begin position="505"/>
        <end position="562"/>
    </location>
</feature>
<comment type="subcellular location">
    <subcellularLocation>
        <location evidence="1">Nucleus</location>
    </subcellularLocation>
</comment>
<keyword evidence="3" id="KW-0227">DNA damage</keyword>
<dbReference type="GeneID" id="24424022"/>
<dbReference type="GO" id="GO:0005737">
    <property type="term" value="C:cytoplasm"/>
    <property type="evidence" value="ECO:0007669"/>
    <property type="project" value="TreeGrafter"/>
</dbReference>
<dbReference type="Pfam" id="PF10403">
    <property type="entry name" value="BHD_1"/>
    <property type="match status" value="1"/>
</dbReference>
<evidence type="ECO:0000259" key="8">
    <source>
        <dbReference type="SMART" id="SM01032"/>
    </source>
</evidence>
<dbReference type="OrthoDB" id="361397at2759"/>
<feature type="domain" description="Rad4 beta-hairpin" evidence="6">
    <location>
        <begin position="454"/>
        <end position="503"/>
    </location>
</feature>
<dbReference type="KEGG" id="bmic:BMR1_02g01175"/>
<comment type="similarity">
    <text evidence="2">Belongs to the XPC family.</text>
</comment>
<evidence type="ECO:0000256" key="5">
    <source>
        <dbReference type="ARBA" id="ARBA00023242"/>
    </source>
</evidence>
<dbReference type="GO" id="GO:0003684">
    <property type="term" value="F:damaged DNA binding"/>
    <property type="evidence" value="ECO:0007669"/>
    <property type="project" value="InterPro"/>
</dbReference>
<evidence type="ECO:0000256" key="4">
    <source>
        <dbReference type="ARBA" id="ARBA00023204"/>
    </source>
</evidence>
<feature type="domain" description="Rad4 beta-hairpin" evidence="8">
    <location>
        <begin position="572"/>
        <end position="646"/>
    </location>
</feature>
<proteinExistence type="inferred from homology"/>
<evidence type="ECO:0000256" key="1">
    <source>
        <dbReference type="ARBA" id="ARBA00004123"/>
    </source>
</evidence>
<reference evidence="9 10" key="1">
    <citation type="journal article" date="2012" name="Nucleic Acids Res.">
        <title>Sequencing of the smallest Apicomplexan genome from the human pathogen Babesia microti.</title>
        <authorList>
            <person name="Cornillot E."/>
            <person name="Hadj-Kaddour K."/>
            <person name="Dassouli A."/>
            <person name="Noel B."/>
            <person name="Ranwez V."/>
            <person name="Vacherie B."/>
            <person name="Augagneur Y."/>
            <person name="Bres V."/>
            <person name="Duclos A."/>
            <person name="Randazzo S."/>
            <person name="Carcy B."/>
            <person name="Debierre-Grockiego F."/>
            <person name="Delbecq S."/>
            <person name="Moubri-Menage K."/>
            <person name="Shams-Eldin H."/>
            <person name="Usmani-Brown S."/>
            <person name="Bringaud F."/>
            <person name="Wincker P."/>
            <person name="Vivares C.P."/>
            <person name="Schwarz R.T."/>
            <person name="Schetters T.P."/>
            <person name="Krause P.J."/>
            <person name="Gorenflot A."/>
            <person name="Berry V."/>
            <person name="Barbe V."/>
            <person name="Ben Mamoun C."/>
        </authorList>
    </citation>
    <scope>NUCLEOTIDE SEQUENCE [LARGE SCALE GENOMIC DNA]</scope>
    <source>
        <strain evidence="9 10">RI</strain>
    </source>
</reference>
<dbReference type="SMART" id="SM01032">
    <property type="entry name" value="BHD_3"/>
    <property type="match status" value="1"/>
</dbReference>
<keyword evidence="10" id="KW-1185">Reference proteome</keyword>
<dbReference type="VEuPathDB" id="PiroplasmaDB:BMR1_02g01175"/>
<dbReference type="AlphaFoldDB" id="A0A1R4AA72"/>
<dbReference type="InterPro" id="IPR018328">
    <property type="entry name" value="Rad4_beta-hairpin_dom3"/>
</dbReference>
<dbReference type="GO" id="GO:0006298">
    <property type="term" value="P:mismatch repair"/>
    <property type="evidence" value="ECO:0007669"/>
    <property type="project" value="TreeGrafter"/>
</dbReference>
<dbReference type="InterPro" id="IPR004583">
    <property type="entry name" value="DNA_repair_Rad4"/>
</dbReference>
<gene>
    <name evidence="9" type="ORF">BMR1_02g01175</name>
</gene>
<dbReference type="PANTHER" id="PTHR12135">
    <property type="entry name" value="DNA REPAIR PROTEIN XP-C / RAD4"/>
    <property type="match status" value="1"/>
</dbReference>
<dbReference type="SMART" id="SM01031">
    <property type="entry name" value="BHD_2"/>
    <property type="match status" value="1"/>
</dbReference>
<dbReference type="RefSeq" id="XP_021338088.1">
    <property type="nucleotide sequence ID" value="XM_021483131.1"/>
</dbReference>
<keyword evidence="4" id="KW-0234">DNA repair</keyword>
<protein>
    <submittedName>
        <fullName evidence="9">Xeroderma pigmentosum group C-complementing protein</fullName>
    </submittedName>
</protein>
<evidence type="ECO:0000256" key="3">
    <source>
        <dbReference type="ARBA" id="ARBA00022763"/>
    </source>
</evidence>
<evidence type="ECO:0000313" key="10">
    <source>
        <dbReference type="Proteomes" id="UP000002899"/>
    </source>
</evidence>